<gene>
    <name evidence="3" type="ORF">FE240_07430</name>
</gene>
<keyword evidence="1" id="KW-1133">Transmembrane helix</keyword>
<protein>
    <submittedName>
        <fullName evidence="3">DUF2157 domain-containing protein</fullName>
    </submittedName>
</protein>
<name>A0A5J6WW61_9GAMM</name>
<keyword evidence="4" id="KW-1185">Reference proteome</keyword>
<dbReference type="InterPro" id="IPR018677">
    <property type="entry name" value="DUF2157"/>
</dbReference>
<proteinExistence type="predicted"/>
<feature type="domain" description="DUF2157" evidence="2">
    <location>
        <begin position="11"/>
        <end position="151"/>
    </location>
</feature>
<evidence type="ECO:0000259" key="2">
    <source>
        <dbReference type="Pfam" id="PF09925"/>
    </source>
</evidence>
<accession>A0A5J6WW61</accession>
<evidence type="ECO:0000256" key="1">
    <source>
        <dbReference type="SAM" id="Phobius"/>
    </source>
</evidence>
<dbReference type="RefSeq" id="WP_193003996.1">
    <property type="nucleotide sequence ID" value="NZ_CP040449.1"/>
</dbReference>
<feature type="transmembrane region" description="Helical" evidence="1">
    <location>
        <begin position="211"/>
        <end position="229"/>
    </location>
</feature>
<feature type="transmembrane region" description="Helical" evidence="1">
    <location>
        <begin position="103"/>
        <end position="121"/>
    </location>
</feature>
<keyword evidence="1" id="KW-0472">Membrane</keyword>
<dbReference type="Pfam" id="PF09925">
    <property type="entry name" value="DUF2157"/>
    <property type="match status" value="1"/>
</dbReference>
<keyword evidence="1" id="KW-0812">Transmembrane</keyword>
<feature type="transmembrane region" description="Helical" evidence="1">
    <location>
        <begin position="149"/>
        <end position="168"/>
    </location>
</feature>
<reference evidence="3 4" key="1">
    <citation type="submission" date="2019-05" db="EMBL/GenBank/DDBJ databases">
        <title>OXA-830, a novel chromosomally encoded expanded-spectrum class D beta-lactamase in Aeromonas simiae.</title>
        <authorList>
            <person name="Zhou W."/>
            <person name="Chen Q."/>
        </authorList>
    </citation>
    <scope>NUCLEOTIDE SEQUENCE [LARGE SCALE GENOMIC DNA]</scope>
    <source>
        <strain evidence="3 4">A6</strain>
    </source>
</reference>
<dbReference type="KEGG" id="asim:FE240_07430"/>
<organism evidence="3 4">
    <name type="scientific">Aeromonas simiae</name>
    <dbReference type="NCBI Taxonomy" id="218936"/>
    <lineage>
        <taxon>Bacteria</taxon>
        <taxon>Pseudomonadati</taxon>
        <taxon>Pseudomonadota</taxon>
        <taxon>Gammaproteobacteria</taxon>
        <taxon>Aeromonadales</taxon>
        <taxon>Aeromonadaceae</taxon>
        <taxon>Aeromonas</taxon>
    </lineage>
</organism>
<dbReference type="EMBL" id="CP040449">
    <property type="protein sequence ID" value="QFI54544.1"/>
    <property type="molecule type" value="Genomic_DNA"/>
</dbReference>
<feature type="transmembrane region" description="Helical" evidence="1">
    <location>
        <begin position="73"/>
        <end position="91"/>
    </location>
</feature>
<feature type="transmembrane region" description="Helical" evidence="1">
    <location>
        <begin position="127"/>
        <end position="144"/>
    </location>
</feature>
<evidence type="ECO:0000313" key="3">
    <source>
        <dbReference type="EMBL" id="QFI54544.1"/>
    </source>
</evidence>
<dbReference type="Proteomes" id="UP000594034">
    <property type="component" value="Chromosome"/>
</dbReference>
<feature type="transmembrane region" description="Helical" evidence="1">
    <location>
        <begin position="46"/>
        <end position="67"/>
    </location>
</feature>
<feature type="transmembrane region" description="Helical" evidence="1">
    <location>
        <begin position="284"/>
        <end position="303"/>
    </location>
</feature>
<sequence length="311" mass="34037">MFPPSRAPLFEWVRRGHLAPQHLAQAERLLGLPPSKTQWQQLLDRLLLLLGTLCLAAGLIFFIAFNWHQLGRLSRLLLVTAPLLAVLLLGLRPLTPPQRQAQLLFAGLNLGGLLALIGQTYQTGADPWQLFALWAALLLPWALLGRSAVLWGLAWMLGQLALVLYWPLSIESLFAFDEETLAWCLTLGNALLWGVLLALPAHRRPPLPTYLPALAAGLGATLLVLLNLFELTSPLAWAAWLGWLGAGYRLWHGRFLTGLALGALSVICVILVAVGKWVDIDMNGFLLLALLAITLSVLAVRWLKLGGGAHE</sequence>
<feature type="transmembrane region" description="Helical" evidence="1">
    <location>
        <begin position="180"/>
        <end position="199"/>
    </location>
</feature>
<dbReference type="AlphaFoldDB" id="A0A5J6WW61"/>
<feature type="transmembrane region" description="Helical" evidence="1">
    <location>
        <begin position="258"/>
        <end position="278"/>
    </location>
</feature>
<evidence type="ECO:0000313" key="4">
    <source>
        <dbReference type="Proteomes" id="UP000594034"/>
    </source>
</evidence>